<dbReference type="AlphaFoldDB" id="A0A0N5BIG8"/>
<proteinExistence type="predicted"/>
<evidence type="ECO:0000313" key="1">
    <source>
        <dbReference type="Proteomes" id="UP000046392"/>
    </source>
</evidence>
<name>A0A0N5BIG8_STREA</name>
<evidence type="ECO:0000313" key="2">
    <source>
        <dbReference type="WBParaSite" id="SPAL_0000575200.1"/>
    </source>
</evidence>
<protein>
    <submittedName>
        <fullName evidence="2">VWFA domain-containing protein</fullName>
    </submittedName>
</protein>
<reference evidence="2" key="1">
    <citation type="submission" date="2017-02" db="UniProtKB">
        <authorList>
            <consortium name="WormBaseParasite"/>
        </authorList>
    </citation>
    <scope>IDENTIFICATION</scope>
</reference>
<accession>A0A0N5BIG8</accession>
<dbReference type="Proteomes" id="UP000046392">
    <property type="component" value="Unplaced"/>
</dbReference>
<organism evidence="1 2">
    <name type="scientific">Strongyloides papillosus</name>
    <name type="common">Intestinal threadworm</name>
    <dbReference type="NCBI Taxonomy" id="174720"/>
    <lineage>
        <taxon>Eukaryota</taxon>
        <taxon>Metazoa</taxon>
        <taxon>Ecdysozoa</taxon>
        <taxon>Nematoda</taxon>
        <taxon>Chromadorea</taxon>
        <taxon>Rhabditida</taxon>
        <taxon>Tylenchina</taxon>
        <taxon>Panagrolaimomorpha</taxon>
        <taxon>Strongyloidoidea</taxon>
        <taxon>Strongyloididae</taxon>
        <taxon>Strongyloides</taxon>
    </lineage>
</organism>
<sequence>MIKYRKVYIKVTNIKTCIRYDFHTNKFHKELEIFDYNVQCGTDFPLFKEELEVINTDITPVINEAYKPEAGEKKLKEIFNMQTNISCTTNILILLKVEPNDNDQSNSKKGAFNILIGDRDGAIMNCIAYNVNPTNNVYKNIEVGHYYTLKLVGAKLASNSKNNYKNFTSFDAGLVLTFDTVHFVPTTKKFAFPSSYIVMETIDLISERAENDQANAVGIITKIEEIGTQPADSNKNLTTRRVIFISDGKSTMPVYIYGELAYYDFTIRNLIGIKFANVRKHTSCGIFIMCNRMSKLTSVNPSEHSDLHAIAKTLDLNELKHANLTSILSTNAVIEQGKYLLHIVDTPEEKIQPYRFYMIGKIASFSDFMIPSNPELQEEGSFYSKITIKDPLNNITDVALFINKMGKIAPDLSSIIEKLMSEKVNMNNFLEKLLNIPMVFKIKLTNNPTLSNDGKKMICFGNKVIEHVDFCSNGEYKEWMKRMLKDIVEFGKLG</sequence>
<keyword evidence="1" id="KW-1185">Reference proteome</keyword>
<dbReference type="WBParaSite" id="SPAL_0000575200.1">
    <property type="protein sequence ID" value="SPAL_0000575200.1"/>
    <property type="gene ID" value="SPAL_0000575200"/>
</dbReference>